<name>B6HQB7_PENRW</name>
<feature type="compositionally biased region" description="Basic residues" evidence="1">
    <location>
        <begin position="157"/>
        <end position="166"/>
    </location>
</feature>
<organism evidence="2 3">
    <name type="scientific">Penicillium rubens (strain ATCC 28089 / DSM 1075 / NRRL 1951 / Wisconsin 54-1255)</name>
    <name type="common">Penicillium chrysogenum</name>
    <dbReference type="NCBI Taxonomy" id="500485"/>
    <lineage>
        <taxon>Eukaryota</taxon>
        <taxon>Fungi</taxon>
        <taxon>Dikarya</taxon>
        <taxon>Ascomycota</taxon>
        <taxon>Pezizomycotina</taxon>
        <taxon>Eurotiomycetes</taxon>
        <taxon>Eurotiomycetidae</taxon>
        <taxon>Eurotiales</taxon>
        <taxon>Aspergillaceae</taxon>
        <taxon>Penicillium</taxon>
        <taxon>Penicillium chrysogenum species complex</taxon>
    </lineage>
</organism>
<dbReference type="VEuPathDB" id="FungiDB:PCH_Pc22g15790"/>
<evidence type="ECO:0000256" key="1">
    <source>
        <dbReference type="SAM" id="MobiDB-lite"/>
    </source>
</evidence>
<evidence type="ECO:0000313" key="3">
    <source>
        <dbReference type="Proteomes" id="UP000000724"/>
    </source>
</evidence>
<dbReference type="EMBL" id="AM920437">
    <property type="protein sequence ID" value="CAP98867.1"/>
    <property type="molecule type" value="Genomic_DNA"/>
</dbReference>
<protein>
    <submittedName>
        <fullName evidence="2">Uncharacterized protein</fullName>
    </submittedName>
</protein>
<accession>B6HQB7</accession>
<dbReference type="HOGENOM" id="CLU_679882_0_0_1"/>
<dbReference type="Proteomes" id="UP000000724">
    <property type="component" value="Contig Pc00c22"/>
</dbReference>
<dbReference type="OMA" id="GVEESHK"/>
<keyword evidence="3" id="KW-1185">Reference proteome</keyword>
<sequence length="405" mass="44863">MALPSILFPFIESDWLWTCVQDMFQLSRSQARDRDSNLDLEIANSPGLCTSTKEAMFTEVDRSRTDCDQGFPDMAGYLGAGCATSLRNLIPSLYRVLHNDGLSSALSTMHATGASAQLQSYTYDGRSLQTGSLFQERHEPTRRCPEGEERSQPRWEHTHKHHRTPRQSHAMHNAPIFALEYQCGGTEGSLLPPRFETLILRTQNLFRMSHLISSTDGTEGYIIHDRRRKPTVSTVVGNNGMHLNYGANGDAGMYLSLSAPQRIIFPQPLTRVETGRSRGVEESHKKPYGRGSVEIERSCSLVTGMQMVHWVNGYDDCIGPRIGDKRTLETRLAALGIKSGPGKSLQFLSRVCTINVKELGSASARKNRAMIGCGDSVISQGRREVRTPPLPAVGYGNFFVNQGTG</sequence>
<feature type="region of interest" description="Disordered" evidence="1">
    <location>
        <begin position="132"/>
        <end position="168"/>
    </location>
</feature>
<proteinExistence type="predicted"/>
<evidence type="ECO:0000313" key="2">
    <source>
        <dbReference type="EMBL" id="CAP98867.1"/>
    </source>
</evidence>
<feature type="compositionally biased region" description="Basic and acidic residues" evidence="1">
    <location>
        <begin position="135"/>
        <end position="156"/>
    </location>
</feature>
<reference evidence="2 3" key="1">
    <citation type="journal article" date="2008" name="Nat. Biotechnol.">
        <title>Genome sequencing and analysis of the filamentous fungus Penicillium chrysogenum.</title>
        <authorList>
            <person name="van den Berg M.A."/>
            <person name="Albang R."/>
            <person name="Albermann K."/>
            <person name="Badger J.H."/>
            <person name="Daran J.-M."/>
            <person name="Driessen A.J.M."/>
            <person name="Garcia-Estrada C."/>
            <person name="Fedorova N.D."/>
            <person name="Harris D.M."/>
            <person name="Heijne W.H.M."/>
            <person name="Joardar V.S."/>
            <person name="Kiel J.A.K.W."/>
            <person name="Kovalchuk A."/>
            <person name="Martin J.F."/>
            <person name="Nierman W.C."/>
            <person name="Nijland J.G."/>
            <person name="Pronk J.T."/>
            <person name="Roubos J.A."/>
            <person name="van der Klei I.J."/>
            <person name="van Peij N.N.M.E."/>
            <person name="Veenhuis M."/>
            <person name="von Doehren H."/>
            <person name="Wagner C."/>
            <person name="Wortman J.R."/>
            <person name="Bovenberg R.A.L."/>
        </authorList>
    </citation>
    <scope>NUCLEOTIDE SEQUENCE [LARGE SCALE GENOMIC DNA]</scope>
    <source>
        <strain evidence="3">ATCC 28089 / DSM 1075 / NRRL 1951 / Wisconsin 54-1255</strain>
    </source>
</reference>
<dbReference type="OrthoDB" id="10660114at2759"/>
<dbReference type="AlphaFoldDB" id="B6HQB7"/>
<gene>
    <name evidence="2" type="ORF">Pc22g15790</name>
    <name evidence="2" type="ORF">PCH_Pc22g15790</name>
</gene>